<accession>D1CFE5</accession>
<feature type="domain" description="Large ribosomal subunit protein uL15/eL18" evidence="7">
    <location>
        <begin position="78"/>
        <end position="150"/>
    </location>
</feature>
<dbReference type="EMBL" id="CP001825">
    <property type="protein sequence ID" value="ACZ41651.1"/>
    <property type="molecule type" value="Genomic_DNA"/>
</dbReference>
<dbReference type="NCBIfam" id="TIGR01071">
    <property type="entry name" value="rplO_bact"/>
    <property type="match status" value="1"/>
</dbReference>
<evidence type="ECO:0000256" key="5">
    <source>
        <dbReference type="RuleBase" id="RU003888"/>
    </source>
</evidence>
<name>D1CFE5_THET1</name>
<dbReference type="GO" id="GO:0019843">
    <property type="term" value="F:rRNA binding"/>
    <property type="evidence" value="ECO:0007669"/>
    <property type="project" value="UniProtKB-UniRule"/>
</dbReference>
<dbReference type="Proteomes" id="UP000000323">
    <property type="component" value="Chromosome 1"/>
</dbReference>
<dbReference type="InterPro" id="IPR036227">
    <property type="entry name" value="Ribosomal_uL15/eL18_sf"/>
</dbReference>
<evidence type="ECO:0000259" key="7">
    <source>
        <dbReference type="Pfam" id="PF00828"/>
    </source>
</evidence>
<dbReference type="PANTHER" id="PTHR12934:SF11">
    <property type="entry name" value="LARGE RIBOSOMAL SUBUNIT PROTEIN UL15M"/>
    <property type="match status" value="1"/>
</dbReference>
<dbReference type="InterPro" id="IPR005749">
    <property type="entry name" value="Ribosomal_uL15_bac-type"/>
</dbReference>
<evidence type="ECO:0000256" key="2">
    <source>
        <dbReference type="ARBA" id="ARBA00022980"/>
    </source>
</evidence>
<dbReference type="GO" id="GO:0006412">
    <property type="term" value="P:translation"/>
    <property type="evidence" value="ECO:0007669"/>
    <property type="project" value="UniProtKB-UniRule"/>
</dbReference>
<dbReference type="PANTHER" id="PTHR12934">
    <property type="entry name" value="50S RIBOSOMAL PROTEIN L15"/>
    <property type="match status" value="1"/>
</dbReference>
<dbReference type="Gene3D" id="3.100.10.10">
    <property type="match status" value="1"/>
</dbReference>
<reference evidence="9" key="1">
    <citation type="journal article" date="2010" name="Stand. Genomic Sci.">
        <title>Complete genome sequence of 'Thermobaculum terrenum' type strain (YNP1).</title>
        <authorList>
            <person name="Kiss H."/>
            <person name="Cleland D."/>
            <person name="Lapidus A."/>
            <person name="Lucas S."/>
            <person name="Glavina Del Rio T."/>
            <person name="Nolan M."/>
            <person name="Tice H."/>
            <person name="Han C."/>
            <person name="Goodwin L."/>
            <person name="Pitluck S."/>
            <person name="Liolios K."/>
            <person name="Ivanova N."/>
            <person name="Mavromatis K."/>
            <person name="Ovchinnikova G."/>
            <person name="Pati A."/>
            <person name="Chen A."/>
            <person name="Palaniappan K."/>
            <person name="Land M."/>
            <person name="Hauser L."/>
            <person name="Chang Y."/>
            <person name="Jeffries C."/>
            <person name="Lu M."/>
            <person name="Brettin T."/>
            <person name="Detter J."/>
            <person name="Goker M."/>
            <person name="Tindall B."/>
            <person name="Beck B."/>
            <person name="McDermott T."/>
            <person name="Woyke T."/>
            <person name="Bristow J."/>
            <person name="Eisen J."/>
            <person name="Markowitz V."/>
            <person name="Hugenholtz P."/>
            <person name="Kyrpides N."/>
            <person name="Klenk H."/>
            <person name="Cheng J."/>
        </authorList>
    </citation>
    <scope>NUCLEOTIDE SEQUENCE [LARGE SCALE GENOMIC DNA]</scope>
    <source>
        <strain evidence="9">ATCC BAA-798 / YNP1</strain>
    </source>
</reference>
<dbReference type="InterPro" id="IPR001196">
    <property type="entry name" value="Ribosomal_uL15_CS"/>
</dbReference>
<keyword evidence="2 4" id="KW-0689">Ribosomal protein</keyword>
<dbReference type="STRING" id="525904.Tter_0734"/>
<dbReference type="InterPro" id="IPR021131">
    <property type="entry name" value="Ribosomal_uL15/eL18"/>
</dbReference>
<protein>
    <recommendedName>
        <fullName evidence="4">Large ribosomal subunit protein uL15</fullName>
    </recommendedName>
</protein>
<comment type="function">
    <text evidence="4">Binds to the 23S rRNA.</text>
</comment>
<comment type="similarity">
    <text evidence="1 4 5">Belongs to the universal ribosomal protein uL15 family.</text>
</comment>
<comment type="subunit">
    <text evidence="4">Part of the 50S ribosomal subunit.</text>
</comment>
<evidence type="ECO:0000313" key="9">
    <source>
        <dbReference type="Proteomes" id="UP000000323"/>
    </source>
</evidence>
<evidence type="ECO:0000256" key="1">
    <source>
        <dbReference type="ARBA" id="ARBA00007320"/>
    </source>
</evidence>
<sequence length="153" mass="16900">MKQNELRPPVGAHKDRKRVGRGTGSGHGKTAGRGTKGQKARTGNDLRIGFEGGQNPLIQRMPFKRGFTNPNRKEYKVFNLSDLQRFPSISEFTPEVFVDLGLVPRKKLERGDLLVKVLGEGEIDRAITVKVHKVSASAKEKIEAAGGRVEELI</sequence>
<dbReference type="GO" id="GO:0022625">
    <property type="term" value="C:cytosolic large ribosomal subunit"/>
    <property type="evidence" value="ECO:0007669"/>
    <property type="project" value="TreeGrafter"/>
</dbReference>
<dbReference type="HOGENOM" id="CLU_055188_4_2_0"/>
<dbReference type="RefSeq" id="WP_012874686.1">
    <property type="nucleotide sequence ID" value="NC_013525.1"/>
</dbReference>
<keyword evidence="3 4" id="KW-0687">Ribonucleoprotein</keyword>
<evidence type="ECO:0000256" key="3">
    <source>
        <dbReference type="ARBA" id="ARBA00023274"/>
    </source>
</evidence>
<dbReference type="Pfam" id="PF00828">
    <property type="entry name" value="Ribosomal_L27A"/>
    <property type="match status" value="1"/>
</dbReference>
<keyword evidence="4" id="KW-0694">RNA-binding</keyword>
<dbReference type="SUPFAM" id="SSF52080">
    <property type="entry name" value="Ribosomal proteins L15p and L18e"/>
    <property type="match status" value="1"/>
</dbReference>
<dbReference type="HAMAP" id="MF_01341">
    <property type="entry name" value="Ribosomal_uL15"/>
    <property type="match status" value="1"/>
</dbReference>
<evidence type="ECO:0000313" key="8">
    <source>
        <dbReference type="EMBL" id="ACZ41651.1"/>
    </source>
</evidence>
<keyword evidence="4" id="KW-0699">rRNA-binding</keyword>
<dbReference type="KEGG" id="ttr:Tter_0734"/>
<organism evidence="8 9">
    <name type="scientific">Thermobaculum terrenum (strain ATCC BAA-798 / CCMEE 7001 / YNP1)</name>
    <dbReference type="NCBI Taxonomy" id="525904"/>
    <lineage>
        <taxon>Bacteria</taxon>
        <taxon>Bacillati</taxon>
        <taxon>Chloroflexota</taxon>
        <taxon>Chloroflexia</taxon>
        <taxon>Candidatus Thermobaculales</taxon>
        <taxon>Candidatus Thermobaculaceae</taxon>
        <taxon>Thermobaculum</taxon>
    </lineage>
</organism>
<gene>
    <name evidence="4" type="primary">rplO</name>
    <name evidence="8" type="ordered locus">Tter_0734</name>
</gene>
<dbReference type="PROSITE" id="PS00475">
    <property type="entry name" value="RIBOSOMAL_L15"/>
    <property type="match status" value="1"/>
</dbReference>
<dbReference type="InterPro" id="IPR030878">
    <property type="entry name" value="Ribosomal_uL15"/>
</dbReference>
<keyword evidence="9" id="KW-1185">Reference proteome</keyword>
<dbReference type="OrthoDB" id="9810293at2"/>
<proteinExistence type="inferred from homology"/>
<evidence type="ECO:0000256" key="4">
    <source>
        <dbReference type="HAMAP-Rule" id="MF_01341"/>
    </source>
</evidence>
<dbReference type="GO" id="GO:0003735">
    <property type="term" value="F:structural constituent of ribosome"/>
    <property type="evidence" value="ECO:0007669"/>
    <property type="project" value="InterPro"/>
</dbReference>
<dbReference type="AlphaFoldDB" id="D1CFE5"/>
<evidence type="ECO:0000256" key="6">
    <source>
        <dbReference type="SAM" id="MobiDB-lite"/>
    </source>
</evidence>
<feature type="compositionally biased region" description="Gly residues" evidence="6">
    <location>
        <begin position="21"/>
        <end position="35"/>
    </location>
</feature>
<dbReference type="eggNOG" id="COG0200">
    <property type="taxonomic scope" value="Bacteria"/>
</dbReference>
<feature type="region of interest" description="Disordered" evidence="6">
    <location>
        <begin position="1"/>
        <end position="54"/>
    </location>
</feature>